<dbReference type="CDD" id="cd16664">
    <property type="entry name" value="RING-Ubox_PUB"/>
    <property type="match status" value="1"/>
</dbReference>
<comment type="caution">
    <text evidence="7">The sequence shown here is derived from an EMBL/GenBank/DDBJ whole genome shotgun (WGS) entry which is preliminary data.</text>
</comment>
<evidence type="ECO:0000259" key="6">
    <source>
        <dbReference type="PROSITE" id="PS51698"/>
    </source>
</evidence>
<dbReference type="InterPro" id="IPR016024">
    <property type="entry name" value="ARM-type_fold"/>
</dbReference>
<evidence type="ECO:0000313" key="8">
    <source>
        <dbReference type="Proteomes" id="UP001642360"/>
    </source>
</evidence>
<dbReference type="InterPro" id="IPR045210">
    <property type="entry name" value="RING-Ubox_PUB"/>
</dbReference>
<keyword evidence="8" id="KW-1185">Reference proteome</keyword>
<dbReference type="EC" id="2.3.2.27" evidence="5"/>
<comment type="catalytic activity">
    <reaction evidence="1 5">
        <text>S-ubiquitinyl-[E2 ubiquitin-conjugating enzyme]-L-cysteine + [acceptor protein]-L-lysine = [E2 ubiquitin-conjugating enzyme]-L-cysteine + N(6)-ubiquitinyl-[acceptor protein]-L-lysine.</text>
        <dbReference type="EC" id="2.3.2.27"/>
    </reaction>
</comment>
<accession>A0ABC8UTB9</accession>
<evidence type="ECO:0000256" key="2">
    <source>
        <dbReference type="ARBA" id="ARBA00004906"/>
    </source>
</evidence>
<dbReference type="PANTHER" id="PTHR22849:SF132">
    <property type="entry name" value="E3 UBIQUITIN-PROTEIN LIGASE PUB23"/>
    <property type="match status" value="1"/>
</dbReference>
<dbReference type="InterPro" id="IPR058678">
    <property type="entry name" value="ARM_PUB"/>
</dbReference>
<proteinExistence type="predicted"/>
<evidence type="ECO:0000256" key="4">
    <source>
        <dbReference type="ARBA" id="ARBA00022786"/>
    </source>
</evidence>
<dbReference type="Proteomes" id="UP001642360">
    <property type="component" value="Unassembled WGS sequence"/>
</dbReference>
<dbReference type="SUPFAM" id="SSF48371">
    <property type="entry name" value="ARM repeat"/>
    <property type="match status" value="1"/>
</dbReference>
<dbReference type="InterPro" id="IPR045185">
    <property type="entry name" value="PUB22/23/24-like"/>
</dbReference>
<organism evidence="7 8">
    <name type="scientific">Ilex paraguariensis</name>
    <name type="common">yerba mate</name>
    <dbReference type="NCBI Taxonomy" id="185542"/>
    <lineage>
        <taxon>Eukaryota</taxon>
        <taxon>Viridiplantae</taxon>
        <taxon>Streptophyta</taxon>
        <taxon>Embryophyta</taxon>
        <taxon>Tracheophyta</taxon>
        <taxon>Spermatophyta</taxon>
        <taxon>Magnoliopsida</taxon>
        <taxon>eudicotyledons</taxon>
        <taxon>Gunneridae</taxon>
        <taxon>Pentapetalae</taxon>
        <taxon>asterids</taxon>
        <taxon>campanulids</taxon>
        <taxon>Aquifoliales</taxon>
        <taxon>Aquifoliaceae</taxon>
        <taxon>Ilex</taxon>
    </lineage>
</organism>
<feature type="domain" description="U-box" evidence="6">
    <location>
        <begin position="10"/>
        <end position="85"/>
    </location>
</feature>
<evidence type="ECO:0000256" key="5">
    <source>
        <dbReference type="RuleBase" id="RU369093"/>
    </source>
</evidence>
<evidence type="ECO:0000313" key="7">
    <source>
        <dbReference type="EMBL" id="CAK9184318.1"/>
    </source>
</evidence>
<dbReference type="GO" id="GO:0006952">
    <property type="term" value="P:defense response"/>
    <property type="evidence" value="ECO:0007669"/>
    <property type="project" value="UniProtKB-ARBA"/>
</dbReference>
<comment type="pathway">
    <text evidence="2 5">Protein modification; protein ubiquitination.</text>
</comment>
<keyword evidence="4 5" id="KW-0833">Ubl conjugation pathway</keyword>
<sequence length="416" mass="46438">MADVLMDEIEVPPFFLCPISLEIMKDPVTLSTGITYDRQTIEKWIFSEKNNTCPVTKQVLSDPDLTPNITLRRLIQSWCILNSSNGVERFPTPKPPISKTQIAKLLNDAKSPQLQMKCLVRLKSIASESDTNKRCMESAGAGEFLASIISKTQEASIPEKSEDEFEITKASDEALSILHHLQLSEDGFKSLYGQNGQFIESLKQIMQRGNYESRAYSVFLLKSIFEVAEPMQLISLKPDFFLEIVQLLNDQISHKASKAALQLLINVCPWGRNRVKAVEARAVPVLIDLLLESFEKRDCEMMLMVLDQLCQCAEGRAELLKHGAGLAMVSKKILRVSKVASERGVRILHSISKFSATPSVVQEMLQLGVVAKLCLVVQVDCGTKTKERAREILKLHAKAWKNSPCAPMNSLSAYPS</sequence>
<dbReference type="Pfam" id="PF04564">
    <property type="entry name" value="U-box"/>
    <property type="match status" value="1"/>
</dbReference>
<gene>
    <name evidence="7" type="ORF">ILEXP_LOCUS54623</name>
</gene>
<dbReference type="EMBL" id="CAUOFW020008931">
    <property type="protein sequence ID" value="CAK9184318.1"/>
    <property type="molecule type" value="Genomic_DNA"/>
</dbReference>
<dbReference type="Gene3D" id="3.30.40.10">
    <property type="entry name" value="Zinc/RING finger domain, C3HC4 (zinc finger)"/>
    <property type="match status" value="1"/>
</dbReference>
<name>A0ABC8UTB9_9AQUA</name>
<dbReference type="Gene3D" id="1.25.10.10">
    <property type="entry name" value="Leucine-rich Repeat Variant"/>
    <property type="match status" value="1"/>
</dbReference>
<comment type="function">
    <text evidence="5">Functions as an E3 ubiquitin ligase.</text>
</comment>
<dbReference type="SMART" id="SM00504">
    <property type="entry name" value="Ubox"/>
    <property type="match status" value="1"/>
</dbReference>
<dbReference type="FunFam" id="3.30.40.10:FF:000437">
    <property type="entry name" value="RING-type E3 ubiquitin transferase"/>
    <property type="match status" value="1"/>
</dbReference>
<dbReference type="SUPFAM" id="SSF57850">
    <property type="entry name" value="RING/U-box"/>
    <property type="match status" value="1"/>
</dbReference>
<protein>
    <recommendedName>
        <fullName evidence="5 6">U-box domain-containing protein</fullName>
        <ecNumber evidence="5">2.3.2.27</ecNumber>
    </recommendedName>
    <alternativeName>
        <fullName evidence="5">RING-type E3 ubiquitin transferase PUB</fullName>
    </alternativeName>
</protein>
<evidence type="ECO:0000256" key="3">
    <source>
        <dbReference type="ARBA" id="ARBA00022679"/>
    </source>
</evidence>
<dbReference type="Pfam" id="PF25598">
    <property type="entry name" value="ARM_PUB"/>
    <property type="match status" value="1"/>
</dbReference>
<dbReference type="InterPro" id="IPR013083">
    <property type="entry name" value="Znf_RING/FYVE/PHD"/>
</dbReference>
<dbReference type="PROSITE" id="PS51698">
    <property type="entry name" value="U_BOX"/>
    <property type="match status" value="1"/>
</dbReference>
<evidence type="ECO:0000256" key="1">
    <source>
        <dbReference type="ARBA" id="ARBA00000900"/>
    </source>
</evidence>
<dbReference type="GO" id="GO:0061630">
    <property type="term" value="F:ubiquitin protein ligase activity"/>
    <property type="evidence" value="ECO:0007669"/>
    <property type="project" value="UniProtKB-UniRule"/>
</dbReference>
<dbReference type="GO" id="GO:0016567">
    <property type="term" value="P:protein ubiquitination"/>
    <property type="evidence" value="ECO:0007669"/>
    <property type="project" value="UniProtKB-UniRule"/>
</dbReference>
<dbReference type="AlphaFoldDB" id="A0ABC8UTB9"/>
<dbReference type="InterPro" id="IPR003613">
    <property type="entry name" value="Ubox_domain"/>
</dbReference>
<reference evidence="7 8" key="1">
    <citation type="submission" date="2024-02" db="EMBL/GenBank/DDBJ databases">
        <authorList>
            <person name="Vignale AGUSTIN F."/>
            <person name="Sosa J E."/>
            <person name="Modenutti C."/>
        </authorList>
    </citation>
    <scope>NUCLEOTIDE SEQUENCE [LARGE SCALE GENOMIC DNA]</scope>
</reference>
<keyword evidence="3 5" id="KW-0808">Transferase</keyword>
<dbReference type="PANTHER" id="PTHR22849">
    <property type="entry name" value="WDSAM1 PROTEIN"/>
    <property type="match status" value="1"/>
</dbReference>
<dbReference type="InterPro" id="IPR011989">
    <property type="entry name" value="ARM-like"/>
</dbReference>